<evidence type="ECO:0000256" key="2">
    <source>
        <dbReference type="ARBA" id="ARBA00022723"/>
    </source>
</evidence>
<evidence type="ECO:0000313" key="7">
    <source>
        <dbReference type="Proteomes" id="UP001165427"/>
    </source>
</evidence>
<dbReference type="PANTHER" id="PTHR11124">
    <property type="entry name" value="VACUOLAR SORTING PROTEIN VPS29"/>
    <property type="match status" value="1"/>
</dbReference>
<keyword evidence="2 4" id="KW-0479">Metal-binding</keyword>
<comment type="caution">
    <text evidence="6">The sequence shown here is derived from an EMBL/GenBank/DDBJ whole genome shotgun (WGS) entry which is preliminary data.</text>
</comment>
<dbReference type="NCBIfam" id="TIGR00040">
    <property type="entry name" value="yfcE"/>
    <property type="match status" value="1"/>
</dbReference>
<proteinExistence type="inferred from homology"/>
<dbReference type="InterPro" id="IPR024654">
    <property type="entry name" value="Calcineurin-like_PHP_lpxH"/>
</dbReference>
<dbReference type="PROSITE" id="PS01269">
    <property type="entry name" value="UPF0025"/>
    <property type="match status" value="1"/>
</dbReference>
<evidence type="ECO:0000313" key="6">
    <source>
        <dbReference type="EMBL" id="MCJ8500643.1"/>
    </source>
</evidence>
<comment type="similarity">
    <text evidence="1 4">Belongs to the metallophosphoesterase superfamily. YfcE family.</text>
</comment>
<reference evidence="6" key="1">
    <citation type="submission" date="2022-04" db="EMBL/GenBank/DDBJ databases">
        <title>Desulfatitalea alkaliphila sp. nov., a novel anaerobic sulfate-reducing bacterium isolated from terrestrial mud volcano, Taman Peninsula, Russia.</title>
        <authorList>
            <person name="Khomyakova M.A."/>
            <person name="Merkel A.Y."/>
            <person name="Slobodkin A.I."/>
        </authorList>
    </citation>
    <scope>NUCLEOTIDE SEQUENCE</scope>
    <source>
        <strain evidence="6">M08but</strain>
    </source>
</reference>
<dbReference type="GO" id="GO:0046872">
    <property type="term" value="F:metal ion binding"/>
    <property type="evidence" value="ECO:0007669"/>
    <property type="project" value="UniProtKB-KW"/>
</dbReference>
<dbReference type="Proteomes" id="UP001165427">
    <property type="component" value="Unassembled WGS sequence"/>
</dbReference>
<gene>
    <name evidence="6" type="ORF">MRX98_08675</name>
</gene>
<dbReference type="InterPro" id="IPR020935">
    <property type="entry name" value="PdiEstase_YfcE_CS"/>
</dbReference>
<protein>
    <recommendedName>
        <fullName evidence="4">Phosphoesterase</fullName>
        <ecNumber evidence="4">3.1.4.-</ecNumber>
    </recommendedName>
</protein>
<dbReference type="EMBL" id="JALJRB010000007">
    <property type="protein sequence ID" value="MCJ8500643.1"/>
    <property type="molecule type" value="Genomic_DNA"/>
</dbReference>
<dbReference type="AlphaFoldDB" id="A0AA41R3C5"/>
<dbReference type="GO" id="GO:0016787">
    <property type="term" value="F:hydrolase activity"/>
    <property type="evidence" value="ECO:0007669"/>
    <property type="project" value="UniProtKB-UniRule"/>
</dbReference>
<dbReference type="EC" id="3.1.4.-" evidence="4"/>
<organism evidence="6 7">
    <name type="scientific">Desulfatitalea alkaliphila</name>
    <dbReference type="NCBI Taxonomy" id="2929485"/>
    <lineage>
        <taxon>Bacteria</taxon>
        <taxon>Pseudomonadati</taxon>
        <taxon>Thermodesulfobacteriota</taxon>
        <taxon>Desulfobacteria</taxon>
        <taxon>Desulfobacterales</taxon>
        <taxon>Desulfosarcinaceae</taxon>
        <taxon>Desulfatitalea</taxon>
    </lineage>
</organism>
<dbReference type="InterPro" id="IPR029052">
    <property type="entry name" value="Metallo-depent_PP-like"/>
</dbReference>
<comment type="cofactor">
    <cofactor evidence="4">
        <name>a divalent metal cation</name>
        <dbReference type="ChEBI" id="CHEBI:60240"/>
    </cofactor>
</comment>
<feature type="domain" description="Calcineurin-like phosphoesterase" evidence="5">
    <location>
        <begin position="1"/>
        <end position="140"/>
    </location>
</feature>
<dbReference type="SUPFAM" id="SSF56300">
    <property type="entry name" value="Metallo-dependent phosphatases"/>
    <property type="match status" value="1"/>
</dbReference>
<evidence type="ECO:0000259" key="5">
    <source>
        <dbReference type="Pfam" id="PF12850"/>
    </source>
</evidence>
<evidence type="ECO:0000256" key="3">
    <source>
        <dbReference type="ARBA" id="ARBA00022801"/>
    </source>
</evidence>
<name>A0AA41R3C5_9BACT</name>
<sequence>MIIGLISDTHGSLSNEALHALRGADHILHAGDIGGAAILEQLATLAPVTAVRGNTDGGSWAAALPPTDMLELGGKCFYLLHDPAALDLDPPAAGIDVVVSGHTHQATIAHAGGVLYFNPGSASQGRYGGSTSVGRITIDDTGLHPRIIAL</sequence>
<dbReference type="InterPro" id="IPR000979">
    <property type="entry name" value="Phosphodiesterase_MJ0936/Vps29"/>
</dbReference>
<dbReference type="Pfam" id="PF12850">
    <property type="entry name" value="Metallophos_2"/>
    <property type="match status" value="1"/>
</dbReference>
<keyword evidence="7" id="KW-1185">Reference proteome</keyword>
<keyword evidence="3" id="KW-0378">Hydrolase</keyword>
<accession>A0AA41R3C5</accession>
<dbReference type="RefSeq" id="WP_246905648.1">
    <property type="nucleotide sequence ID" value="NZ_JALJRB010000007.1"/>
</dbReference>
<dbReference type="Gene3D" id="3.60.21.10">
    <property type="match status" value="1"/>
</dbReference>
<evidence type="ECO:0000256" key="1">
    <source>
        <dbReference type="ARBA" id="ARBA00008950"/>
    </source>
</evidence>
<evidence type="ECO:0000256" key="4">
    <source>
        <dbReference type="RuleBase" id="RU362039"/>
    </source>
</evidence>